<dbReference type="PROSITE" id="PS51186">
    <property type="entry name" value="GNAT"/>
    <property type="match status" value="1"/>
</dbReference>
<reference evidence="5" key="2">
    <citation type="submission" date="2017-03" db="EMBL/GenBank/DDBJ databases">
        <title>Bacillus sp. V-88(T) DSM27956, whole genome shotgun sequencing project.</title>
        <authorList>
            <person name="Dastager S.G."/>
            <person name="Neurgaonkar P.S."/>
            <person name="Dharne M.S."/>
        </authorList>
    </citation>
    <scope>NUCLEOTIDE SEQUENCE [LARGE SCALE GENOMIC DNA]</scope>
    <source>
        <strain evidence="5">DSM 25145</strain>
    </source>
</reference>
<dbReference type="InterPro" id="IPR000182">
    <property type="entry name" value="GNAT_dom"/>
</dbReference>
<feature type="domain" description="N-acetyltransferase" evidence="1">
    <location>
        <begin position="176"/>
        <end position="329"/>
    </location>
</feature>
<dbReference type="STRING" id="1017273.SAMN05443094_10535"/>
<dbReference type="OrthoDB" id="162775at2"/>
<dbReference type="GO" id="GO:0016747">
    <property type="term" value="F:acyltransferase activity, transferring groups other than amino-acyl groups"/>
    <property type="evidence" value="ECO:0007669"/>
    <property type="project" value="InterPro"/>
</dbReference>
<sequence>MLRSVYLKPHSLTYADRIFTLTSAPEIREALDLHVETVDDTIDFLQAVLKEEVDGQTVSRAIFNEEDELIGITTLMFIDRAKKQCSLGTWIGYPYWGKGYNSASKYAILNMAFEELHLERVFVGARLVNERSQQAQKKLPFITWNVASKYPDVHEALEEKEKQPCLLNVVHRSDFPMMRAANKADIPAIQSLARCTWQDTYEKLIPLAVQNAFLAAAYSDEALLNRIDRGLFLVAMLHDQMSGFAHASASGDEAILHALYINPSAQSQKIGTLLLHRIVNAMPEVSRFTADVEKGNLNGERFYASKGFTCIDEFEEKLFGHTLMTKKMELRVH</sequence>
<proteinExistence type="predicted"/>
<dbReference type="CDD" id="cd04301">
    <property type="entry name" value="NAT_SF"/>
    <property type="match status" value="1"/>
</dbReference>
<organism evidence="3 4">
    <name type="scientific">Domibacillus enclensis</name>
    <dbReference type="NCBI Taxonomy" id="1017273"/>
    <lineage>
        <taxon>Bacteria</taxon>
        <taxon>Bacillati</taxon>
        <taxon>Bacillota</taxon>
        <taxon>Bacilli</taxon>
        <taxon>Bacillales</taxon>
        <taxon>Bacillaceae</taxon>
        <taxon>Domibacillus</taxon>
    </lineage>
</organism>
<evidence type="ECO:0000313" key="5">
    <source>
        <dbReference type="Proteomes" id="UP000215545"/>
    </source>
</evidence>
<gene>
    <name evidence="2" type="ORF">B1B05_11245</name>
    <name evidence="3" type="ORF">SAMN05443094_10535</name>
</gene>
<dbReference type="RefSeq" id="WP_076496292.1">
    <property type="nucleotide sequence ID" value="NZ_FTLX01000005.1"/>
</dbReference>
<dbReference type="AlphaFoldDB" id="A0A1N6XRP3"/>
<dbReference type="Pfam" id="PF13302">
    <property type="entry name" value="Acetyltransf_3"/>
    <property type="match status" value="1"/>
</dbReference>
<dbReference type="EMBL" id="FTLX01000005">
    <property type="protein sequence ID" value="SIR04983.1"/>
    <property type="molecule type" value="Genomic_DNA"/>
</dbReference>
<dbReference type="Proteomes" id="UP000215545">
    <property type="component" value="Unassembled WGS sequence"/>
</dbReference>
<dbReference type="SUPFAM" id="SSF55729">
    <property type="entry name" value="Acyl-CoA N-acyltransferases (Nat)"/>
    <property type="match status" value="2"/>
</dbReference>
<protein>
    <submittedName>
        <fullName evidence="3">Protein N-acetyltransferase, RimJ/RimL family</fullName>
    </submittedName>
</protein>
<dbReference type="PANTHER" id="PTHR43792">
    <property type="entry name" value="GNAT FAMILY, PUTATIVE (AFU_ORTHOLOGUE AFUA_3G00765)-RELATED-RELATED"/>
    <property type="match status" value="1"/>
</dbReference>
<evidence type="ECO:0000313" key="4">
    <source>
        <dbReference type="Proteomes" id="UP000186385"/>
    </source>
</evidence>
<keyword evidence="3" id="KW-0808">Transferase</keyword>
<name>A0A1N6XRP3_9BACI</name>
<dbReference type="Proteomes" id="UP000186385">
    <property type="component" value="Unassembled WGS sequence"/>
</dbReference>
<dbReference type="InterPro" id="IPR051531">
    <property type="entry name" value="N-acetyltransferase"/>
</dbReference>
<evidence type="ECO:0000313" key="2">
    <source>
        <dbReference type="EMBL" id="OXS77411.1"/>
    </source>
</evidence>
<evidence type="ECO:0000259" key="1">
    <source>
        <dbReference type="PROSITE" id="PS51186"/>
    </source>
</evidence>
<dbReference type="EMBL" id="MWSK01000005">
    <property type="protein sequence ID" value="OXS77411.1"/>
    <property type="molecule type" value="Genomic_DNA"/>
</dbReference>
<dbReference type="Gene3D" id="3.40.630.30">
    <property type="match status" value="2"/>
</dbReference>
<keyword evidence="5" id="KW-1185">Reference proteome</keyword>
<dbReference type="PANTHER" id="PTHR43792:SF1">
    <property type="entry name" value="N-ACETYLTRANSFERASE DOMAIN-CONTAINING PROTEIN"/>
    <property type="match status" value="1"/>
</dbReference>
<accession>A0A1N6XRP3</accession>
<dbReference type="InterPro" id="IPR016181">
    <property type="entry name" value="Acyl_CoA_acyltransferase"/>
</dbReference>
<dbReference type="Pfam" id="PF13673">
    <property type="entry name" value="Acetyltransf_10"/>
    <property type="match status" value="1"/>
</dbReference>
<reference evidence="2" key="3">
    <citation type="submission" date="2017-03" db="EMBL/GenBank/DDBJ databases">
        <authorList>
            <person name="Dastager S.G."/>
            <person name="Neurgaonkar P.S."/>
            <person name="Dharne M.S."/>
        </authorList>
    </citation>
    <scope>NUCLEOTIDE SEQUENCE</scope>
    <source>
        <strain evidence="2">DSM 25145</strain>
    </source>
</reference>
<reference evidence="3 4" key="1">
    <citation type="submission" date="2017-01" db="EMBL/GenBank/DDBJ databases">
        <authorList>
            <person name="Mah S.A."/>
            <person name="Swanson W.J."/>
            <person name="Moy G.W."/>
            <person name="Vacquier V.D."/>
        </authorList>
    </citation>
    <scope>NUCLEOTIDE SEQUENCE [LARGE SCALE GENOMIC DNA]</scope>
    <source>
        <strain evidence="3 4">NIO-1016</strain>
    </source>
</reference>
<evidence type="ECO:0000313" key="3">
    <source>
        <dbReference type="EMBL" id="SIR04983.1"/>
    </source>
</evidence>